<keyword evidence="6" id="KW-1185">Reference proteome</keyword>
<evidence type="ECO:0000313" key="6">
    <source>
        <dbReference type="Proteomes" id="UP001595384"/>
    </source>
</evidence>
<dbReference type="CDD" id="cd03230">
    <property type="entry name" value="ABC_DR_subfamily_A"/>
    <property type="match status" value="1"/>
</dbReference>
<evidence type="ECO:0000313" key="5">
    <source>
        <dbReference type="EMBL" id="MFC3024187.1"/>
    </source>
</evidence>
<dbReference type="RefSeq" id="WP_123014703.1">
    <property type="nucleotide sequence ID" value="NZ_AP024912.1"/>
</dbReference>
<comment type="caution">
    <text evidence="5">The sequence shown here is derived from an EMBL/GenBank/DDBJ whole genome shotgun (WGS) entry which is preliminary data.</text>
</comment>
<name>A0ABV7C834_9VIBR</name>
<dbReference type="InterPro" id="IPR003439">
    <property type="entry name" value="ABC_transporter-like_ATP-bd"/>
</dbReference>
<protein>
    <submittedName>
        <fullName evidence="5">ABC transporter ATP-binding protein</fullName>
    </submittedName>
</protein>
<dbReference type="PANTHER" id="PTHR42939">
    <property type="entry name" value="ABC TRANSPORTER ATP-BINDING PROTEIN ALBC-RELATED"/>
    <property type="match status" value="1"/>
</dbReference>
<dbReference type="Proteomes" id="UP001595384">
    <property type="component" value="Unassembled WGS sequence"/>
</dbReference>
<evidence type="ECO:0000259" key="4">
    <source>
        <dbReference type="PROSITE" id="PS50893"/>
    </source>
</evidence>
<organism evidence="5 6">
    <name type="scientific">Vibrio zhugei</name>
    <dbReference type="NCBI Taxonomy" id="2479546"/>
    <lineage>
        <taxon>Bacteria</taxon>
        <taxon>Pseudomonadati</taxon>
        <taxon>Pseudomonadota</taxon>
        <taxon>Gammaproteobacteria</taxon>
        <taxon>Vibrionales</taxon>
        <taxon>Vibrionaceae</taxon>
        <taxon>Vibrio</taxon>
    </lineage>
</organism>
<keyword evidence="2" id="KW-0547">Nucleotide-binding</keyword>
<dbReference type="GO" id="GO:0005524">
    <property type="term" value="F:ATP binding"/>
    <property type="evidence" value="ECO:0007669"/>
    <property type="project" value="UniProtKB-KW"/>
</dbReference>
<keyword evidence="3 5" id="KW-0067">ATP-binding</keyword>
<dbReference type="SUPFAM" id="SSF52540">
    <property type="entry name" value="P-loop containing nucleoside triphosphate hydrolases"/>
    <property type="match status" value="1"/>
</dbReference>
<reference evidence="6" key="1">
    <citation type="journal article" date="2019" name="Int. J. Syst. Evol. Microbiol.">
        <title>The Global Catalogue of Microorganisms (GCM) 10K type strain sequencing project: providing services to taxonomists for standard genome sequencing and annotation.</title>
        <authorList>
            <consortium name="The Broad Institute Genomics Platform"/>
            <consortium name="The Broad Institute Genome Sequencing Center for Infectious Disease"/>
            <person name="Wu L."/>
            <person name="Ma J."/>
        </authorList>
    </citation>
    <scope>NUCLEOTIDE SEQUENCE [LARGE SCALE GENOMIC DNA]</scope>
    <source>
        <strain evidence="6">KCTC 62784</strain>
    </source>
</reference>
<dbReference type="InterPro" id="IPR003593">
    <property type="entry name" value="AAA+_ATPase"/>
</dbReference>
<dbReference type="InterPro" id="IPR051782">
    <property type="entry name" value="ABC_Transporter_VariousFunc"/>
</dbReference>
<evidence type="ECO:0000256" key="1">
    <source>
        <dbReference type="ARBA" id="ARBA00022448"/>
    </source>
</evidence>
<dbReference type="SMART" id="SM00382">
    <property type="entry name" value="AAA"/>
    <property type="match status" value="1"/>
</dbReference>
<dbReference type="InterPro" id="IPR027417">
    <property type="entry name" value="P-loop_NTPase"/>
</dbReference>
<dbReference type="PANTHER" id="PTHR42939:SF1">
    <property type="entry name" value="ABC TRANSPORTER ATP-BINDING PROTEIN ALBC-RELATED"/>
    <property type="match status" value="1"/>
</dbReference>
<dbReference type="Gene3D" id="3.40.50.300">
    <property type="entry name" value="P-loop containing nucleotide triphosphate hydrolases"/>
    <property type="match status" value="1"/>
</dbReference>
<feature type="domain" description="ABC transporter" evidence="4">
    <location>
        <begin position="5"/>
        <end position="235"/>
    </location>
</feature>
<evidence type="ECO:0000256" key="2">
    <source>
        <dbReference type="ARBA" id="ARBA00022741"/>
    </source>
</evidence>
<gene>
    <name evidence="5" type="ORF">ACFODT_10130</name>
</gene>
<dbReference type="EMBL" id="JBHRSE010000061">
    <property type="protein sequence ID" value="MFC3024187.1"/>
    <property type="molecule type" value="Genomic_DNA"/>
</dbReference>
<evidence type="ECO:0000256" key="3">
    <source>
        <dbReference type="ARBA" id="ARBA00022840"/>
    </source>
</evidence>
<dbReference type="Pfam" id="PF00005">
    <property type="entry name" value="ABC_tran"/>
    <property type="match status" value="1"/>
</dbReference>
<keyword evidence="1" id="KW-0813">Transport</keyword>
<sequence>MKALITARNLSKTYSQANAEYAMQGLDFIVQPGQVLGLLGHNGAGKSTLIRSLLGLQAFEGQVDINGCDPIKQHAQAMRNIACISDTNSLSDWMTVQQLVDYTAGVHPDFKKPHALELLAKTSISLKSLIGALSKGMKVQVHLALVMATQCRILILDEPTLGLDLMYRDTFYRQMLTWFEEGEGQRSVIIASHEVGEIEHLLTDVLILKQGRQILHSTMTDLTDEFFILEAPNTHDAQIKAFAPIASESGLGTTRWLLRGHQREVLEPWGHIYTVKLADVFIALQKEHNL</sequence>
<accession>A0ABV7C834</accession>
<dbReference type="PROSITE" id="PS50893">
    <property type="entry name" value="ABC_TRANSPORTER_2"/>
    <property type="match status" value="1"/>
</dbReference>
<proteinExistence type="predicted"/>